<proteinExistence type="predicted"/>
<sequence length="165" mass="18694">MAPWCKPPEGVWKINVSGHSDAQLGSSAIGCLMRTRSGHFSCGYYGIVEHAHPVYVDLLAIYNGFKMADEEDARYIEVEFESAAVVYLVNNPNQNVEYDDILLNIRRMKDMATPSCVLRYVERSSNLMAIRMSAYAFEKRASITRLNSCPSDLFQELAADWYFST</sequence>
<evidence type="ECO:0000313" key="2">
    <source>
        <dbReference type="Proteomes" id="UP000077755"/>
    </source>
</evidence>
<reference evidence="1" key="2">
    <citation type="submission" date="2022-03" db="EMBL/GenBank/DDBJ databases">
        <title>Draft title - Genomic analysis of global carrot germplasm unveils the trajectory of domestication and the origin of high carotenoid orange carrot.</title>
        <authorList>
            <person name="Iorizzo M."/>
            <person name="Ellison S."/>
            <person name="Senalik D."/>
            <person name="Macko-Podgorni A."/>
            <person name="Grzebelus D."/>
            <person name="Bostan H."/>
            <person name="Rolling W."/>
            <person name="Curaba J."/>
            <person name="Simon P."/>
        </authorList>
    </citation>
    <scope>NUCLEOTIDE SEQUENCE</scope>
    <source>
        <tissue evidence="1">Leaf</tissue>
    </source>
</reference>
<dbReference type="InterPro" id="IPR036397">
    <property type="entry name" value="RNaseH_sf"/>
</dbReference>
<dbReference type="InterPro" id="IPR053151">
    <property type="entry name" value="RNase_H-like"/>
</dbReference>
<dbReference type="Proteomes" id="UP000077755">
    <property type="component" value="Chromosome 3"/>
</dbReference>
<evidence type="ECO:0000313" key="1">
    <source>
        <dbReference type="EMBL" id="WOG92425.1"/>
    </source>
</evidence>
<dbReference type="Gene3D" id="3.30.420.10">
    <property type="entry name" value="Ribonuclease H-like superfamily/Ribonuclease H"/>
    <property type="match status" value="1"/>
</dbReference>
<keyword evidence="2" id="KW-1185">Reference proteome</keyword>
<dbReference type="InterPro" id="IPR002156">
    <property type="entry name" value="RNaseH_domain"/>
</dbReference>
<gene>
    <name evidence="1" type="ORF">DCAR_0311691</name>
</gene>
<protein>
    <submittedName>
        <fullName evidence="1">Uncharacterized protein</fullName>
    </submittedName>
</protein>
<accession>A0A166AN21</accession>
<dbReference type="GO" id="GO:0003676">
    <property type="term" value="F:nucleic acid binding"/>
    <property type="evidence" value="ECO:0007669"/>
    <property type="project" value="InterPro"/>
</dbReference>
<dbReference type="PANTHER" id="PTHR47723">
    <property type="entry name" value="OS05G0353850 PROTEIN"/>
    <property type="match status" value="1"/>
</dbReference>
<dbReference type="Pfam" id="PF13456">
    <property type="entry name" value="RVT_3"/>
    <property type="match status" value="1"/>
</dbReference>
<organism evidence="1 2">
    <name type="scientific">Daucus carota subsp. sativus</name>
    <name type="common">Carrot</name>
    <dbReference type="NCBI Taxonomy" id="79200"/>
    <lineage>
        <taxon>Eukaryota</taxon>
        <taxon>Viridiplantae</taxon>
        <taxon>Streptophyta</taxon>
        <taxon>Embryophyta</taxon>
        <taxon>Tracheophyta</taxon>
        <taxon>Spermatophyta</taxon>
        <taxon>Magnoliopsida</taxon>
        <taxon>eudicotyledons</taxon>
        <taxon>Gunneridae</taxon>
        <taxon>Pentapetalae</taxon>
        <taxon>asterids</taxon>
        <taxon>campanulids</taxon>
        <taxon>Apiales</taxon>
        <taxon>Apiaceae</taxon>
        <taxon>Apioideae</taxon>
        <taxon>Scandiceae</taxon>
        <taxon>Daucinae</taxon>
        <taxon>Daucus</taxon>
        <taxon>Daucus sect. Daucus</taxon>
    </lineage>
</organism>
<dbReference type="Gramene" id="KZN01528">
    <property type="protein sequence ID" value="KZN01528"/>
    <property type="gene ID" value="DCAR_010261"/>
</dbReference>
<reference evidence="1" key="1">
    <citation type="journal article" date="2016" name="Nat. Genet.">
        <title>A high-quality carrot genome assembly provides new insights into carotenoid accumulation and asterid genome evolution.</title>
        <authorList>
            <person name="Iorizzo M."/>
            <person name="Ellison S."/>
            <person name="Senalik D."/>
            <person name="Zeng P."/>
            <person name="Satapoomin P."/>
            <person name="Huang J."/>
            <person name="Bowman M."/>
            <person name="Iovene M."/>
            <person name="Sanseverino W."/>
            <person name="Cavagnaro P."/>
            <person name="Yildiz M."/>
            <person name="Macko-Podgorni A."/>
            <person name="Moranska E."/>
            <person name="Grzebelus E."/>
            <person name="Grzebelus D."/>
            <person name="Ashrafi H."/>
            <person name="Zheng Z."/>
            <person name="Cheng S."/>
            <person name="Spooner D."/>
            <person name="Van Deynze A."/>
            <person name="Simon P."/>
        </authorList>
    </citation>
    <scope>NUCLEOTIDE SEQUENCE</scope>
    <source>
        <tissue evidence="1">Leaf</tissue>
    </source>
</reference>
<dbReference type="AlphaFoldDB" id="A0A166AN21"/>
<dbReference type="EMBL" id="CP093345">
    <property type="protein sequence ID" value="WOG92425.1"/>
    <property type="molecule type" value="Genomic_DNA"/>
</dbReference>
<dbReference type="GO" id="GO:0004523">
    <property type="term" value="F:RNA-DNA hybrid ribonuclease activity"/>
    <property type="evidence" value="ECO:0007669"/>
    <property type="project" value="InterPro"/>
</dbReference>
<name>A0A166AN21_DAUCS</name>
<dbReference type="PANTHER" id="PTHR47723:SF23">
    <property type="entry name" value="REVERSE TRANSCRIPTASE-LIKE PROTEIN"/>
    <property type="match status" value="1"/>
</dbReference>